<dbReference type="Pfam" id="PF03446">
    <property type="entry name" value="NAD_binding_2"/>
    <property type="match status" value="1"/>
</dbReference>
<dbReference type="Proteomes" id="UP000305067">
    <property type="component" value="Unassembled WGS sequence"/>
</dbReference>
<comment type="similarity">
    <text evidence="1">Belongs to the HIBADH-related family. NP60 subfamily.</text>
</comment>
<evidence type="ECO:0000259" key="3">
    <source>
        <dbReference type="Pfam" id="PF14833"/>
    </source>
</evidence>
<sequence>MSSALNLLERNNASVNPFSRPQTPAEKHRIAFVGIGAMGYFMARNLAQSQSIPLLIWNRSPAKAEALLAELGPGRIRIAKDLGEVARESDVIITNLANDKAVEEVYEEMVKALKSEIYPALAGELEKLLDPLPHATLITAQVFGAPAAADVAQLLIVTSGDHRAKAEIAHLFVPAVGRKIVDLGGNVEKAPTLKLIGNAMIFGCAEVIGETFTLSEKAGIGAEQALDLVQDLFPVPAITNFAEKMASDNFDGRTGFAIDGGIKDVQHMRRLTTAHSSPMPVIDIVHQHMITARALHAQPANQHHEILDTSAMVAGIRVAAGLDGFDSQKHVGVVRPQGK</sequence>
<feature type="domain" description="6-phosphogluconate dehydrogenase NADP-binding" evidence="2">
    <location>
        <begin position="29"/>
        <end position="180"/>
    </location>
</feature>
<dbReference type="Gene3D" id="3.40.50.720">
    <property type="entry name" value="NAD(P)-binding Rossmann-like Domain"/>
    <property type="match status" value="1"/>
</dbReference>
<evidence type="ECO:0000313" key="4">
    <source>
        <dbReference type="EMBL" id="TFK97900.1"/>
    </source>
</evidence>
<dbReference type="InterPro" id="IPR029154">
    <property type="entry name" value="HIBADH-like_NADP-bd"/>
</dbReference>
<dbReference type="SUPFAM" id="SSF48179">
    <property type="entry name" value="6-phosphogluconate dehydrogenase C-terminal domain-like"/>
    <property type="match status" value="1"/>
</dbReference>
<dbReference type="AlphaFoldDB" id="A0A5C3QBU4"/>
<dbReference type="GO" id="GO:0050661">
    <property type="term" value="F:NADP binding"/>
    <property type="evidence" value="ECO:0007669"/>
    <property type="project" value="InterPro"/>
</dbReference>
<accession>A0A5C3QBU4</accession>
<evidence type="ECO:0000256" key="1">
    <source>
        <dbReference type="ARBA" id="ARBA00007598"/>
    </source>
</evidence>
<keyword evidence="5" id="KW-1185">Reference proteome</keyword>
<name>A0A5C3QBU4_9AGAR</name>
<dbReference type="OrthoDB" id="435038at2759"/>
<dbReference type="PANTHER" id="PTHR43580">
    <property type="entry name" value="OXIDOREDUCTASE GLYR1-RELATED"/>
    <property type="match status" value="1"/>
</dbReference>
<dbReference type="InterPro" id="IPR051265">
    <property type="entry name" value="HIBADH-related_NP60_sf"/>
</dbReference>
<dbReference type="InterPro" id="IPR008927">
    <property type="entry name" value="6-PGluconate_DH-like_C_sf"/>
</dbReference>
<dbReference type="InterPro" id="IPR013328">
    <property type="entry name" value="6PGD_dom2"/>
</dbReference>
<evidence type="ECO:0000313" key="5">
    <source>
        <dbReference type="Proteomes" id="UP000305067"/>
    </source>
</evidence>
<proteinExistence type="inferred from homology"/>
<evidence type="ECO:0000259" key="2">
    <source>
        <dbReference type="Pfam" id="PF03446"/>
    </source>
</evidence>
<dbReference type="Pfam" id="PF14833">
    <property type="entry name" value="NAD_binding_11"/>
    <property type="match status" value="1"/>
</dbReference>
<dbReference type="InterPro" id="IPR006115">
    <property type="entry name" value="6PGDH_NADP-bd"/>
</dbReference>
<gene>
    <name evidence="4" type="ORF">BDV98DRAFT_613916</name>
</gene>
<dbReference type="InterPro" id="IPR036291">
    <property type="entry name" value="NAD(P)-bd_dom_sf"/>
</dbReference>
<dbReference type="Gene3D" id="1.10.1040.10">
    <property type="entry name" value="N-(1-d-carboxylethyl)-l-norvaline Dehydrogenase, domain 2"/>
    <property type="match status" value="1"/>
</dbReference>
<dbReference type="SUPFAM" id="SSF51735">
    <property type="entry name" value="NAD(P)-binding Rossmann-fold domains"/>
    <property type="match status" value="1"/>
</dbReference>
<protein>
    <submittedName>
        <fullName evidence="4">NAD-P-binding protein</fullName>
    </submittedName>
</protein>
<dbReference type="PANTHER" id="PTHR43580:SF8">
    <property type="entry name" value="6-PHOSPHOGLUCONATE DEHYDROGENASE NADP-BINDING DOMAIN-CONTAINING PROTEIN-RELATED"/>
    <property type="match status" value="1"/>
</dbReference>
<dbReference type="STRING" id="1884261.A0A5C3QBU4"/>
<dbReference type="GO" id="GO:0051287">
    <property type="term" value="F:NAD binding"/>
    <property type="evidence" value="ECO:0007669"/>
    <property type="project" value="InterPro"/>
</dbReference>
<dbReference type="EMBL" id="ML178843">
    <property type="protein sequence ID" value="TFK97900.1"/>
    <property type="molecule type" value="Genomic_DNA"/>
</dbReference>
<feature type="domain" description="3-hydroxyisobutyrate dehydrogenase-like NAD-binding" evidence="3">
    <location>
        <begin position="192"/>
        <end position="307"/>
    </location>
</feature>
<organism evidence="4 5">
    <name type="scientific">Pterulicium gracile</name>
    <dbReference type="NCBI Taxonomy" id="1884261"/>
    <lineage>
        <taxon>Eukaryota</taxon>
        <taxon>Fungi</taxon>
        <taxon>Dikarya</taxon>
        <taxon>Basidiomycota</taxon>
        <taxon>Agaricomycotina</taxon>
        <taxon>Agaricomycetes</taxon>
        <taxon>Agaricomycetidae</taxon>
        <taxon>Agaricales</taxon>
        <taxon>Pleurotineae</taxon>
        <taxon>Pterulaceae</taxon>
        <taxon>Pterulicium</taxon>
    </lineage>
</organism>
<reference evidence="4 5" key="1">
    <citation type="journal article" date="2019" name="Nat. Ecol. Evol.">
        <title>Megaphylogeny resolves global patterns of mushroom evolution.</title>
        <authorList>
            <person name="Varga T."/>
            <person name="Krizsan K."/>
            <person name="Foldi C."/>
            <person name="Dima B."/>
            <person name="Sanchez-Garcia M."/>
            <person name="Sanchez-Ramirez S."/>
            <person name="Szollosi G.J."/>
            <person name="Szarkandi J.G."/>
            <person name="Papp V."/>
            <person name="Albert L."/>
            <person name="Andreopoulos W."/>
            <person name="Angelini C."/>
            <person name="Antonin V."/>
            <person name="Barry K.W."/>
            <person name="Bougher N.L."/>
            <person name="Buchanan P."/>
            <person name="Buyck B."/>
            <person name="Bense V."/>
            <person name="Catcheside P."/>
            <person name="Chovatia M."/>
            <person name="Cooper J."/>
            <person name="Damon W."/>
            <person name="Desjardin D."/>
            <person name="Finy P."/>
            <person name="Geml J."/>
            <person name="Haridas S."/>
            <person name="Hughes K."/>
            <person name="Justo A."/>
            <person name="Karasinski D."/>
            <person name="Kautmanova I."/>
            <person name="Kiss B."/>
            <person name="Kocsube S."/>
            <person name="Kotiranta H."/>
            <person name="LaButti K.M."/>
            <person name="Lechner B.E."/>
            <person name="Liimatainen K."/>
            <person name="Lipzen A."/>
            <person name="Lukacs Z."/>
            <person name="Mihaltcheva S."/>
            <person name="Morgado L.N."/>
            <person name="Niskanen T."/>
            <person name="Noordeloos M.E."/>
            <person name="Ohm R.A."/>
            <person name="Ortiz-Santana B."/>
            <person name="Ovrebo C."/>
            <person name="Racz N."/>
            <person name="Riley R."/>
            <person name="Savchenko A."/>
            <person name="Shiryaev A."/>
            <person name="Soop K."/>
            <person name="Spirin V."/>
            <person name="Szebenyi C."/>
            <person name="Tomsovsky M."/>
            <person name="Tulloss R.E."/>
            <person name="Uehling J."/>
            <person name="Grigoriev I.V."/>
            <person name="Vagvolgyi C."/>
            <person name="Papp T."/>
            <person name="Martin F.M."/>
            <person name="Miettinen O."/>
            <person name="Hibbett D.S."/>
            <person name="Nagy L.G."/>
        </authorList>
    </citation>
    <scope>NUCLEOTIDE SEQUENCE [LARGE SCALE GENOMIC DNA]</scope>
    <source>
        <strain evidence="4 5">CBS 309.79</strain>
    </source>
</reference>